<keyword evidence="4" id="KW-0732">Signal</keyword>
<dbReference type="GO" id="GO:0016787">
    <property type="term" value="F:hydrolase activity"/>
    <property type="evidence" value="ECO:0007669"/>
    <property type="project" value="UniProtKB-KW"/>
</dbReference>
<dbReference type="PROSITE" id="PS51257">
    <property type="entry name" value="PROKAR_LIPOPROTEIN"/>
    <property type="match status" value="1"/>
</dbReference>
<evidence type="ECO:0000256" key="2">
    <source>
        <dbReference type="ARBA" id="ARBA00022837"/>
    </source>
</evidence>
<proteinExistence type="inferred from homology"/>
<dbReference type="Pfam" id="PF02435">
    <property type="entry name" value="Glyco_hydro_68"/>
    <property type="match status" value="1"/>
</dbReference>
<keyword evidence="2" id="KW-0106">Calcium</keyword>
<reference evidence="5 6" key="1">
    <citation type="submission" date="2022-06" db="EMBL/GenBank/DDBJ databases">
        <title>Fructobacillus taiwanensis sp. nov., isolated from the honeybee.</title>
        <authorList>
            <person name="Chen Y.-S."/>
            <person name="Wang L.-T."/>
            <person name="Lee Y.-S."/>
            <person name="Chang Y.-C."/>
            <person name="Wu H.-C."/>
            <person name="Liao C.-Y."/>
            <person name="Chen W.-H."/>
            <person name="Deng J.-N."/>
            <person name="Wang Y.-H."/>
        </authorList>
    </citation>
    <scope>NUCLEOTIDE SEQUENCE [LARGE SCALE GENOMIC DNA]</scope>
    <source>
        <strain evidence="5 6">W13</strain>
    </source>
</reference>
<protein>
    <submittedName>
        <fullName evidence="5">Glycoside hydrolase family 68 protein</fullName>
    </submittedName>
</protein>
<evidence type="ECO:0000256" key="1">
    <source>
        <dbReference type="ARBA" id="ARBA00006775"/>
    </source>
</evidence>
<comment type="similarity">
    <text evidence="1 3">Belongs to the glycosyl hydrolase 68 family.</text>
</comment>
<dbReference type="EMBL" id="JAMWYK010000001">
    <property type="protein sequence ID" value="MCO0831675.1"/>
    <property type="molecule type" value="Genomic_DNA"/>
</dbReference>
<evidence type="ECO:0000256" key="4">
    <source>
        <dbReference type="SAM" id="SignalP"/>
    </source>
</evidence>
<evidence type="ECO:0000313" key="6">
    <source>
        <dbReference type="Proteomes" id="UP001523234"/>
    </source>
</evidence>
<dbReference type="RefSeq" id="WP_252442149.1">
    <property type="nucleotide sequence ID" value="NZ_JAMWYK010000001.1"/>
</dbReference>
<dbReference type="Gene3D" id="2.115.10.20">
    <property type="entry name" value="Glycosyl hydrolase domain, family 43"/>
    <property type="match status" value="1"/>
</dbReference>
<evidence type="ECO:0000256" key="3">
    <source>
        <dbReference type="RuleBase" id="RU361220"/>
    </source>
</evidence>
<feature type="chain" id="PRO_5045960775" evidence="4">
    <location>
        <begin position="21"/>
        <end position="501"/>
    </location>
</feature>
<sequence length="501" mass="56451">MKNKVFILASAVVLGCIGYAAYQNWHNAQQKKNSTVTHYTRAEMDSIQTSLQDKKYRAPKFENASLLKDVPSAKVWDEKLQKEVPVSVWDSWPVTDRDGAVANYHGYRLVIGLTAKGDRGDDSGVKLGMYAQKISDKEDDISTWKYLGDVFSDFGEGRDLSKEDYNLDHIKSEWSGSTTMMNSNDQTLRLFYTNAWNKEQRQALTTAQIAVEPKDGTDWASGLTINHQKATDHKTVFTGDGEIYQKAEQAVAMNGVTDSFAMRDPHFVIENGKYYLAFEGNTGPKSGDYQGDNNFKQSKYYGLNAFFKTEKKRLEADKKSEEYARAYLSNSAMGKIELNSDFTLKKVMKPMVTSNATHDMMERPNLVKYKGRWYLFASVWGIYFATSDQNLQKQNFMLGWVSDDGINGTYKPLNGNALVLASSLPMNAPDFTYSYLALPSNRKDKSEFVVTAFQANKTFAPSIRVKVNGDRTSVVNNSVLNQGAVIDSGHYYQAKAQKINY</sequence>
<feature type="signal peptide" evidence="4">
    <location>
        <begin position="1"/>
        <end position="20"/>
    </location>
</feature>
<comment type="caution">
    <text evidence="5">The sequence shown here is derived from an EMBL/GenBank/DDBJ whole genome shotgun (WGS) entry which is preliminary data.</text>
</comment>
<gene>
    <name evidence="5" type="ORF">NFX39_01015</name>
</gene>
<name>A0ABT0ZNZ7_9LACO</name>
<keyword evidence="5" id="KW-0378">Hydrolase</keyword>
<evidence type="ECO:0000313" key="5">
    <source>
        <dbReference type="EMBL" id="MCO0831675.1"/>
    </source>
</evidence>
<dbReference type="InterPro" id="IPR003469">
    <property type="entry name" value="Glyco_hydro_68"/>
</dbReference>
<dbReference type="Proteomes" id="UP001523234">
    <property type="component" value="Unassembled WGS sequence"/>
</dbReference>
<keyword evidence="6" id="KW-1185">Reference proteome</keyword>
<organism evidence="5 6">
    <name type="scientific">Fructobacillus apis</name>
    <dbReference type="NCBI Taxonomy" id="2935017"/>
    <lineage>
        <taxon>Bacteria</taxon>
        <taxon>Bacillati</taxon>
        <taxon>Bacillota</taxon>
        <taxon>Bacilli</taxon>
        <taxon>Lactobacillales</taxon>
        <taxon>Lactobacillaceae</taxon>
        <taxon>Fructobacillus</taxon>
    </lineage>
</organism>
<accession>A0ABT0ZNZ7</accession>
<dbReference type="InterPro" id="IPR023296">
    <property type="entry name" value="Glyco_hydro_beta-prop_sf"/>
</dbReference>
<dbReference type="SUPFAM" id="SSF75005">
    <property type="entry name" value="Arabinanase/levansucrase/invertase"/>
    <property type="match status" value="1"/>
</dbReference>